<evidence type="ECO:0000313" key="10">
    <source>
        <dbReference type="EMBL" id="MDW8801944.1"/>
    </source>
</evidence>
<dbReference type="GO" id="GO:0016301">
    <property type="term" value="F:kinase activity"/>
    <property type="evidence" value="ECO:0007669"/>
    <property type="project" value="UniProtKB-KW"/>
</dbReference>
<evidence type="ECO:0000256" key="4">
    <source>
        <dbReference type="ARBA" id="ARBA00022777"/>
    </source>
</evidence>
<comment type="similarity">
    <text evidence="1 8">Belongs to the cytidylate kinase family. Type 1 subfamily.</text>
</comment>
<dbReference type="NCBIfam" id="TIGR00017">
    <property type="entry name" value="cmk"/>
    <property type="match status" value="1"/>
</dbReference>
<dbReference type="RefSeq" id="WP_318798335.1">
    <property type="nucleotide sequence ID" value="NZ_JARUJP010000014.1"/>
</dbReference>
<protein>
    <recommendedName>
        <fullName evidence="8">Cytidylate kinase</fullName>
        <shortName evidence="8">CK</shortName>
        <ecNumber evidence="8">2.7.4.25</ecNumber>
    </recommendedName>
    <alternativeName>
        <fullName evidence="8">Cytidine monophosphate kinase</fullName>
        <shortName evidence="8">CMP kinase</shortName>
    </alternativeName>
</protein>
<gene>
    <name evidence="8 10" type="primary">cmk</name>
    <name evidence="10" type="ORF">P8V03_12375</name>
</gene>
<keyword evidence="2 8" id="KW-0808">Transferase</keyword>
<comment type="subcellular location">
    <subcellularLocation>
        <location evidence="8">Cytoplasm</location>
    </subcellularLocation>
</comment>
<dbReference type="InterPro" id="IPR027417">
    <property type="entry name" value="P-loop_NTPase"/>
</dbReference>
<evidence type="ECO:0000256" key="5">
    <source>
        <dbReference type="ARBA" id="ARBA00022840"/>
    </source>
</evidence>
<keyword evidence="3 8" id="KW-0547">Nucleotide-binding</keyword>
<evidence type="ECO:0000256" key="2">
    <source>
        <dbReference type="ARBA" id="ARBA00022679"/>
    </source>
</evidence>
<dbReference type="Pfam" id="PF02224">
    <property type="entry name" value="Cytidylate_kin"/>
    <property type="match status" value="1"/>
</dbReference>
<evidence type="ECO:0000256" key="6">
    <source>
        <dbReference type="ARBA" id="ARBA00047615"/>
    </source>
</evidence>
<comment type="catalytic activity">
    <reaction evidence="7 8">
        <text>CMP + ATP = CDP + ADP</text>
        <dbReference type="Rhea" id="RHEA:11600"/>
        <dbReference type="ChEBI" id="CHEBI:30616"/>
        <dbReference type="ChEBI" id="CHEBI:58069"/>
        <dbReference type="ChEBI" id="CHEBI:60377"/>
        <dbReference type="ChEBI" id="CHEBI:456216"/>
        <dbReference type="EC" id="2.7.4.25"/>
    </reaction>
</comment>
<dbReference type="EC" id="2.7.4.25" evidence="8"/>
<comment type="caution">
    <text evidence="10">The sequence shown here is derived from an EMBL/GenBank/DDBJ whole genome shotgun (WGS) entry which is preliminary data.</text>
</comment>
<keyword evidence="11" id="KW-1185">Reference proteome</keyword>
<name>A0ABU4JVI4_9CLOT</name>
<dbReference type="InterPro" id="IPR003136">
    <property type="entry name" value="Cytidylate_kin"/>
</dbReference>
<dbReference type="EMBL" id="JARUJP010000014">
    <property type="protein sequence ID" value="MDW8801944.1"/>
    <property type="molecule type" value="Genomic_DNA"/>
</dbReference>
<accession>A0ABU4JVI4</accession>
<evidence type="ECO:0000256" key="7">
    <source>
        <dbReference type="ARBA" id="ARBA00048478"/>
    </source>
</evidence>
<sequence>MNISVAIDGPAGAGKSTIANIIANRFNLMYINTGSMYRAVALMCMRRGISYTEVEAVCNLTNSLTMYFVGDKLVVNEEDVSEEIRLPKVSNNVSNFAAIAEVREILVRLQQEMASKYNVIMDGRDIGTVVLKNAPLKFFLTASAQERANRRCNELNEKGIAVEYNNILDDIIKRDYIDSNRETNPLRMAEDAIKIDSSKLCIDEVVDLISSYIREYINKHKQ</sequence>
<feature type="binding site" evidence="8">
    <location>
        <begin position="9"/>
        <end position="17"/>
    </location>
    <ligand>
        <name>ATP</name>
        <dbReference type="ChEBI" id="CHEBI:30616"/>
    </ligand>
</feature>
<keyword evidence="4 8" id="KW-0418">Kinase</keyword>
<dbReference type="Gene3D" id="3.40.50.300">
    <property type="entry name" value="P-loop containing nucleotide triphosphate hydrolases"/>
    <property type="match status" value="1"/>
</dbReference>
<dbReference type="PANTHER" id="PTHR21299">
    <property type="entry name" value="CYTIDYLATE KINASE/PANTOATE-BETA-ALANINE LIGASE"/>
    <property type="match status" value="1"/>
</dbReference>
<dbReference type="InterPro" id="IPR011994">
    <property type="entry name" value="Cytidylate_kinase_dom"/>
</dbReference>
<evidence type="ECO:0000259" key="9">
    <source>
        <dbReference type="Pfam" id="PF02224"/>
    </source>
</evidence>
<keyword evidence="5 8" id="KW-0067">ATP-binding</keyword>
<reference evidence="10 11" key="1">
    <citation type="submission" date="2023-04" db="EMBL/GenBank/DDBJ databases">
        <title>Clostridium tannerae sp. nov., isolated from the fecal material of an alpaca.</title>
        <authorList>
            <person name="Miller S."/>
            <person name="Hendry M."/>
            <person name="King J."/>
            <person name="Sankaranarayanan K."/>
            <person name="Lawson P.A."/>
        </authorList>
    </citation>
    <scope>NUCLEOTIDE SEQUENCE [LARGE SCALE GENOMIC DNA]</scope>
    <source>
        <strain evidence="10 11">A1-XYC3</strain>
    </source>
</reference>
<dbReference type="SUPFAM" id="SSF52540">
    <property type="entry name" value="P-loop containing nucleoside triphosphate hydrolases"/>
    <property type="match status" value="1"/>
</dbReference>
<dbReference type="HAMAP" id="MF_00238">
    <property type="entry name" value="Cytidyl_kinase_type1"/>
    <property type="match status" value="1"/>
</dbReference>
<evidence type="ECO:0000313" key="11">
    <source>
        <dbReference type="Proteomes" id="UP001281656"/>
    </source>
</evidence>
<dbReference type="PANTHER" id="PTHR21299:SF2">
    <property type="entry name" value="CYTIDYLATE KINASE"/>
    <property type="match status" value="1"/>
</dbReference>
<organism evidence="10 11">
    <name type="scientific">Clostridium tanneri</name>
    <dbReference type="NCBI Taxonomy" id="3037988"/>
    <lineage>
        <taxon>Bacteria</taxon>
        <taxon>Bacillati</taxon>
        <taxon>Bacillota</taxon>
        <taxon>Clostridia</taxon>
        <taxon>Eubacteriales</taxon>
        <taxon>Clostridiaceae</taxon>
        <taxon>Clostridium</taxon>
    </lineage>
</organism>
<evidence type="ECO:0000256" key="1">
    <source>
        <dbReference type="ARBA" id="ARBA00009427"/>
    </source>
</evidence>
<feature type="domain" description="Cytidylate kinase" evidence="9">
    <location>
        <begin position="5"/>
        <end position="214"/>
    </location>
</feature>
<dbReference type="CDD" id="cd02020">
    <property type="entry name" value="CMPK"/>
    <property type="match status" value="1"/>
</dbReference>
<keyword evidence="8" id="KW-0963">Cytoplasm</keyword>
<dbReference type="Proteomes" id="UP001281656">
    <property type="component" value="Unassembled WGS sequence"/>
</dbReference>
<comment type="catalytic activity">
    <reaction evidence="6 8">
        <text>dCMP + ATP = dCDP + ADP</text>
        <dbReference type="Rhea" id="RHEA:25094"/>
        <dbReference type="ChEBI" id="CHEBI:30616"/>
        <dbReference type="ChEBI" id="CHEBI:57566"/>
        <dbReference type="ChEBI" id="CHEBI:58593"/>
        <dbReference type="ChEBI" id="CHEBI:456216"/>
        <dbReference type="EC" id="2.7.4.25"/>
    </reaction>
</comment>
<evidence type="ECO:0000256" key="3">
    <source>
        <dbReference type="ARBA" id="ARBA00022741"/>
    </source>
</evidence>
<proteinExistence type="inferred from homology"/>
<evidence type="ECO:0000256" key="8">
    <source>
        <dbReference type="HAMAP-Rule" id="MF_00238"/>
    </source>
</evidence>